<evidence type="ECO:0000256" key="3">
    <source>
        <dbReference type="SAM" id="MobiDB-lite"/>
    </source>
</evidence>
<reference evidence="6" key="1">
    <citation type="journal article" date="2021" name="IMA Fungus">
        <title>Genomic characterization of three marine fungi, including Emericellopsis atlantica sp. nov. with signatures of a generalist lifestyle and marine biomass degradation.</title>
        <authorList>
            <person name="Hagestad O.C."/>
            <person name="Hou L."/>
            <person name="Andersen J.H."/>
            <person name="Hansen E.H."/>
            <person name="Altermark B."/>
            <person name="Li C."/>
            <person name="Kuhnert E."/>
            <person name="Cox R.J."/>
            <person name="Crous P.W."/>
            <person name="Spatafora J.W."/>
            <person name="Lail K."/>
            <person name="Amirebrahimi M."/>
            <person name="Lipzen A."/>
            <person name="Pangilinan J."/>
            <person name="Andreopoulos W."/>
            <person name="Hayes R.D."/>
            <person name="Ng V."/>
            <person name="Grigoriev I.V."/>
            <person name="Jackson S.A."/>
            <person name="Sutton T.D.S."/>
            <person name="Dobson A.D.W."/>
            <person name="Rama T."/>
        </authorList>
    </citation>
    <scope>NUCLEOTIDE SEQUENCE</scope>
    <source>
        <strain evidence="6">TRa018bII</strain>
    </source>
</reference>
<accession>A0A9P8C3L2</accession>
<feature type="compositionally biased region" description="Basic and acidic residues" evidence="3">
    <location>
        <begin position="596"/>
        <end position="617"/>
    </location>
</feature>
<dbReference type="InterPro" id="IPR027353">
    <property type="entry name" value="NET_dom"/>
</dbReference>
<proteinExistence type="predicted"/>
<dbReference type="PROSITE" id="PS50014">
    <property type="entry name" value="BROMODOMAIN_2"/>
    <property type="match status" value="2"/>
</dbReference>
<dbReference type="PANTHER" id="PTHR22880">
    <property type="entry name" value="FALZ-RELATED BROMODOMAIN-CONTAINING PROTEINS"/>
    <property type="match status" value="1"/>
</dbReference>
<feature type="region of interest" description="Disordered" evidence="3">
    <location>
        <begin position="577"/>
        <end position="648"/>
    </location>
</feature>
<dbReference type="Proteomes" id="UP000824998">
    <property type="component" value="Unassembled WGS sequence"/>
</dbReference>
<dbReference type="InterPro" id="IPR036427">
    <property type="entry name" value="Bromodomain-like_sf"/>
</dbReference>
<feature type="domain" description="Bromo" evidence="4">
    <location>
        <begin position="285"/>
        <end position="357"/>
    </location>
</feature>
<feature type="region of interest" description="Disordered" evidence="3">
    <location>
        <begin position="167"/>
        <end position="258"/>
    </location>
</feature>
<dbReference type="InterPro" id="IPR050935">
    <property type="entry name" value="Bromo_chromatin_reader"/>
</dbReference>
<dbReference type="Pfam" id="PF00439">
    <property type="entry name" value="Bromodomain"/>
    <property type="match status" value="2"/>
</dbReference>
<dbReference type="PANTHER" id="PTHR22880:SF225">
    <property type="entry name" value="BROMODOMAIN-CONTAINING PROTEIN BET-1-RELATED"/>
    <property type="match status" value="1"/>
</dbReference>
<dbReference type="PROSITE" id="PS51525">
    <property type="entry name" value="NET"/>
    <property type="match status" value="1"/>
</dbReference>
<evidence type="ECO:0000259" key="5">
    <source>
        <dbReference type="PROSITE" id="PS51525"/>
    </source>
</evidence>
<feature type="compositionally biased region" description="Polar residues" evidence="3">
    <location>
        <begin position="619"/>
        <end position="630"/>
    </location>
</feature>
<evidence type="ECO:0000256" key="1">
    <source>
        <dbReference type="ARBA" id="ARBA00023117"/>
    </source>
</evidence>
<protein>
    <submittedName>
        <fullName evidence="6">Bromodomain-containing protein</fullName>
    </submittedName>
</protein>
<evidence type="ECO:0000256" key="2">
    <source>
        <dbReference type="PROSITE-ProRule" id="PRU00035"/>
    </source>
</evidence>
<dbReference type="Gene3D" id="1.20.1270.220">
    <property type="match status" value="1"/>
</dbReference>
<feature type="compositionally biased region" description="Acidic residues" evidence="3">
    <location>
        <begin position="393"/>
        <end position="406"/>
    </location>
</feature>
<sequence>MDDHPPESQAPKVARERDEDGDDHLPSAKRTKTEELNEPRAESSEGVPYQNGDGPAGPSDAPPMTDYERKEYSKIVKNATRTNSGKNFKDPVTLLWPALAEGYLAKIAHPVDLGLIDRKLKGNSYANLQEFKADFNLIYDNCVTFNSADHEVTRSARVLRDNVFEKIRSIPPPPAPAVKKEKKQKPTPDPAVRAAASRRRSKETAPKPVQPATPAAPTFALDPTTNTPLIRRDSTKNQDGGRPKREIHPPKNKDLPYSAVKPKNKKFATELKFCDDVLGELKKPKHWAMNSVFAEPVDPVALNIPNYFTVIKLPMDLRTIQGKLDEGQYGSAKDFEKDMRLMITNCLKFNPAGNPIHQIGVDFQNLFGSLWANKEKWVAEHSPAVASPSPPPESEEDESEDDEEQDAAIAAGGQSAAAARLIEEQQKLIDLMTAKKKDQAQIAIQQSMIEVLKQAVASSQAVPKRQKKAKAPKAKKAATVKKDKVPVKRAGNKLQSRYMGTIEKEVISAGLSSLPDEIANEVLTLIKQDQQGVDVGDDGTLELDIDVVSNHVLWKIHDLIMTYAPAVDASIREAMQEREVPRAPAKPVSKKKNKPMNKDDQEKNIEILQNRLKDFDRQGSGSQEPVMQSKSQHEVPDFGTGFLTLPSY</sequence>
<feature type="region of interest" description="Disordered" evidence="3">
    <location>
        <begin position="381"/>
        <end position="416"/>
    </location>
</feature>
<dbReference type="OrthoDB" id="784962at2759"/>
<evidence type="ECO:0000259" key="4">
    <source>
        <dbReference type="PROSITE" id="PS50014"/>
    </source>
</evidence>
<organism evidence="6 7">
    <name type="scientific">Amylocarpus encephaloides</name>
    <dbReference type="NCBI Taxonomy" id="45428"/>
    <lineage>
        <taxon>Eukaryota</taxon>
        <taxon>Fungi</taxon>
        <taxon>Dikarya</taxon>
        <taxon>Ascomycota</taxon>
        <taxon>Pezizomycotina</taxon>
        <taxon>Leotiomycetes</taxon>
        <taxon>Helotiales</taxon>
        <taxon>Helotiales incertae sedis</taxon>
        <taxon>Amylocarpus</taxon>
    </lineage>
</organism>
<dbReference type="GO" id="GO:0005634">
    <property type="term" value="C:nucleus"/>
    <property type="evidence" value="ECO:0007669"/>
    <property type="project" value="TreeGrafter"/>
</dbReference>
<dbReference type="InterPro" id="IPR038336">
    <property type="entry name" value="NET_sf"/>
</dbReference>
<dbReference type="InterPro" id="IPR001487">
    <property type="entry name" value="Bromodomain"/>
</dbReference>
<keyword evidence="7" id="KW-1185">Reference proteome</keyword>
<name>A0A9P8C3L2_9HELO</name>
<dbReference type="Pfam" id="PF17035">
    <property type="entry name" value="BET"/>
    <property type="match status" value="1"/>
</dbReference>
<feature type="region of interest" description="Disordered" evidence="3">
    <location>
        <begin position="1"/>
        <end position="66"/>
    </location>
</feature>
<dbReference type="EMBL" id="MU251561">
    <property type="protein sequence ID" value="KAG9232200.1"/>
    <property type="molecule type" value="Genomic_DNA"/>
</dbReference>
<feature type="compositionally biased region" description="Basic and acidic residues" evidence="3">
    <location>
        <begin position="13"/>
        <end position="43"/>
    </location>
</feature>
<dbReference type="SMART" id="SM00297">
    <property type="entry name" value="BROMO"/>
    <property type="match status" value="2"/>
</dbReference>
<gene>
    <name evidence="6" type="ORF">BJ875DRAFT_381285</name>
</gene>
<dbReference type="SUPFAM" id="SSF47370">
    <property type="entry name" value="Bromodomain"/>
    <property type="match status" value="2"/>
</dbReference>
<dbReference type="AlphaFoldDB" id="A0A9P8C3L2"/>
<evidence type="ECO:0000313" key="6">
    <source>
        <dbReference type="EMBL" id="KAG9232200.1"/>
    </source>
</evidence>
<dbReference type="PRINTS" id="PR00503">
    <property type="entry name" value="BROMODOMAIN"/>
</dbReference>
<keyword evidence="1 2" id="KW-0103">Bromodomain</keyword>
<evidence type="ECO:0000313" key="7">
    <source>
        <dbReference type="Proteomes" id="UP000824998"/>
    </source>
</evidence>
<comment type="caution">
    <text evidence="6">The sequence shown here is derived from an EMBL/GenBank/DDBJ whole genome shotgun (WGS) entry which is preliminary data.</text>
</comment>
<feature type="domain" description="Bromo" evidence="4">
    <location>
        <begin position="80"/>
        <end position="153"/>
    </location>
</feature>
<feature type="compositionally biased region" description="Basic and acidic residues" evidence="3">
    <location>
        <begin position="230"/>
        <end position="254"/>
    </location>
</feature>
<feature type="compositionally biased region" description="Low complexity" evidence="3">
    <location>
        <begin position="407"/>
        <end position="416"/>
    </location>
</feature>
<feature type="compositionally biased region" description="Low complexity" evidence="3">
    <location>
        <begin position="52"/>
        <end position="63"/>
    </location>
</feature>
<feature type="domain" description="NET" evidence="5">
    <location>
        <begin position="489"/>
        <end position="571"/>
    </location>
</feature>
<dbReference type="Gene3D" id="1.20.920.10">
    <property type="entry name" value="Bromodomain-like"/>
    <property type="match status" value="2"/>
</dbReference>
<dbReference type="GO" id="GO:0000785">
    <property type="term" value="C:chromatin"/>
    <property type="evidence" value="ECO:0007669"/>
    <property type="project" value="TreeGrafter"/>
</dbReference>
<dbReference type="GO" id="GO:0006355">
    <property type="term" value="P:regulation of DNA-templated transcription"/>
    <property type="evidence" value="ECO:0007669"/>
    <property type="project" value="TreeGrafter"/>
</dbReference>
<dbReference type="GO" id="GO:0006338">
    <property type="term" value="P:chromatin remodeling"/>
    <property type="evidence" value="ECO:0007669"/>
    <property type="project" value="TreeGrafter"/>
</dbReference>